<evidence type="ECO:0000256" key="1">
    <source>
        <dbReference type="SAM" id="MobiDB-lite"/>
    </source>
</evidence>
<dbReference type="GO" id="GO:0016740">
    <property type="term" value="F:transferase activity"/>
    <property type="evidence" value="ECO:0007669"/>
    <property type="project" value="UniProtKB-KW"/>
</dbReference>
<organism evidence="2 3">
    <name type="scientific">Eiseniibacteriota bacterium</name>
    <dbReference type="NCBI Taxonomy" id="2212470"/>
    <lineage>
        <taxon>Bacteria</taxon>
        <taxon>Candidatus Eiseniibacteriota</taxon>
    </lineage>
</organism>
<dbReference type="Proteomes" id="UP000317366">
    <property type="component" value="Unassembled WGS sequence"/>
</dbReference>
<dbReference type="EMBL" id="VBOX01000007">
    <property type="protein sequence ID" value="TMQ66559.1"/>
    <property type="molecule type" value="Genomic_DNA"/>
</dbReference>
<evidence type="ECO:0000313" key="2">
    <source>
        <dbReference type="EMBL" id="TMQ66559.1"/>
    </source>
</evidence>
<dbReference type="NCBIfam" id="TIGR04282">
    <property type="entry name" value="glyco_like_cofC"/>
    <property type="match status" value="1"/>
</dbReference>
<protein>
    <submittedName>
        <fullName evidence="2">Glycosyltransferase</fullName>
    </submittedName>
</protein>
<gene>
    <name evidence="2" type="ORF">E6K77_01130</name>
</gene>
<keyword evidence="2" id="KW-0808">Transferase</keyword>
<dbReference type="InterPro" id="IPR029044">
    <property type="entry name" value="Nucleotide-diphossugar_trans"/>
</dbReference>
<dbReference type="Pfam" id="PF09837">
    <property type="entry name" value="DUF2064"/>
    <property type="match status" value="1"/>
</dbReference>
<dbReference type="PANTHER" id="PTHR36529">
    <property type="entry name" value="SLL1095 PROTEIN"/>
    <property type="match status" value="1"/>
</dbReference>
<reference evidence="2 3" key="1">
    <citation type="journal article" date="2019" name="Nat. Microbiol.">
        <title>Mediterranean grassland soil C-N compound turnover is dependent on rainfall and depth, and is mediated by genomically divergent microorganisms.</title>
        <authorList>
            <person name="Diamond S."/>
            <person name="Andeer P.F."/>
            <person name="Li Z."/>
            <person name="Crits-Christoph A."/>
            <person name="Burstein D."/>
            <person name="Anantharaman K."/>
            <person name="Lane K.R."/>
            <person name="Thomas B.C."/>
            <person name="Pan C."/>
            <person name="Northen T.R."/>
            <person name="Banfield J.F."/>
        </authorList>
    </citation>
    <scope>NUCLEOTIDE SEQUENCE [LARGE SCALE GENOMIC DNA]</scope>
    <source>
        <strain evidence="2">WS_7</strain>
    </source>
</reference>
<name>A0A538TSG0_UNCEI</name>
<dbReference type="InterPro" id="IPR018641">
    <property type="entry name" value="Trfase_1_rSAM/seldom-assoc"/>
</dbReference>
<evidence type="ECO:0000313" key="3">
    <source>
        <dbReference type="Proteomes" id="UP000317366"/>
    </source>
</evidence>
<comment type="caution">
    <text evidence="2">The sequence shown here is derived from an EMBL/GenBank/DDBJ whole genome shotgun (WGS) entry which is preliminary data.</text>
</comment>
<dbReference type="SUPFAM" id="SSF53448">
    <property type="entry name" value="Nucleotide-diphospho-sugar transferases"/>
    <property type="match status" value="1"/>
</dbReference>
<proteinExistence type="predicted"/>
<sequence>MRAIRGRAENRRLHIALRTPPPRGLSRRSVDPARDPGALVAPEGEGRGAGALGGAVRARPRLSAADPLPSAPHARPAPAPWAPRGAPVRAPPGPAGRADRVNPASGRGARDPAIALFAKAPVPGRVKTRLVPPLTHEDAARVARASLEDTARFIVPAIRAHWTLFLDGDADRPLRALAEEAGVTISPQRGADLGERLAAAFRDLRGQGARRVIAIGSDAPTLDPERILEAIEALSVCDVALGPTEDGGYYLIGMSGDHESILDEIPWGSGAAAATTLERARARSLEVRLLAPWYDLDDAASLLRAYDATRLGWALRPVLEEIRARLGTSS</sequence>
<dbReference type="PANTHER" id="PTHR36529:SF1">
    <property type="entry name" value="GLYCOSYLTRANSFERASE"/>
    <property type="match status" value="1"/>
</dbReference>
<feature type="compositionally biased region" description="Basic and acidic residues" evidence="1">
    <location>
        <begin position="1"/>
        <end position="12"/>
    </location>
</feature>
<dbReference type="Gene3D" id="3.90.550.10">
    <property type="entry name" value="Spore Coat Polysaccharide Biosynthesis Protein SpsA, Chain A"/>
    <property type="match status" value="1"/>
</dbReference>
<accession>A0A538TSG0</accession>
<dbReference type="AlphaFoldDB" id="A0A538TSG0"/>
<feature type="region of interest" description="Disordered" evidence="1">
    <location>
        <begin position="1"/>
        <end position="108"/>
    </location>
</feature>